<feature type="repeat" description="Solcar" evidence="10">
    <location>
        <begin position="238"/>
        <end position="323"/>
    </location>
</feature>
<dbReference type="PANTHER" id="PTHR24089">
    <property type="entry name" value="SOLUTE CARRIER FAMILY 25"/>
    <property type="match status" value="1"/>
</dbReference>
<keyword evidence="4 10" id="KW-0812">Transmembrane</keyword>
<dbReference type="HOGENOM" id="CLU_015166_10_2_1"/>
<dbReference type="STRING" id="32264.T1KZP9"/>
<feature type="repeat" description="Solcar" evidence="10">
    <location>
        <begin position="144"/>
        <end position="229"/>
    </location>
</feature>
<evidence type="ECO:0000256" key="7">
    <source>
        <dbReference type="ARBA" id="ARBA00022989"/>
    </source>
</evidence>
<accession>T1KZP9</accession>
<dbReference type="Proteomes" id="UP000015104">
    <property type="component" value="Unassembled WGS sequence"/>
</dbReference>
<dbReference type="GO" id="GO:0055085">
    <property type="term" value="P:transmembrane transport"/>
    <property type="evidence" value="ECO:0007669"/>
    <property type="project" value="InterPro"/>
</dbReference>
<proteinExistence type="inferred from homology"/>
<evidence type="ECO:0000313" key="13">
    <source>
        <dbReference type="EnsemblMetazoa" id="tetur28g02390.1"/>
    </source>
</evidence>
<evidence type="ECO:0000256" key="9">
    <source>
        <dbReference type="ARBA" id="ARBA00023136"/>
    </source>
</evidence>
<dbReference type="AlphaFoldDB" id="T1KZP9"/>
<evidence type="ECO:0000313" key="14">
    <source>
        <dbReference type="Proteomes" id="UP000015104"/>
    </source>
</evidence>
<evidence type="ECO:0000256" key="12">
    <source>
        <dbReference type="SAM" id="Phobius"/>
    </source>
</evidence>
<dbReference type="OMA" id="IVYPANL"/>
<evidence type="ECO:0000256" key="8">
    <source>
        <dbReference type="ARBA" id="ARBA00023128"/>
    </source>
</evidence>
<evidence type="ECO:0000256" key="5">
    <source>
        <dbReference type="ARBA" id="ARBA00022737"/>
    </source>
</evidence>
<evidence type="ECO:0000256" key="2">
    <source>
        <dbReference type="ARBA" id="ARBA00006375"/>
    </source>
</evidence>
<keyword evidence="8" id="KW-0496">Mitochondrion</keyword>
<evidence type="ECO:0000256" key="1">
    <source>
        <dbReference type="ARBA" id="ARBA00004448"/>
    </source>
</evidence>
<dbReference type="InterPro" id="IPR002067">
    <property type="entry name" value="MCP"/>
</dbReference>
<dbReference type="InterPro" id="IPR023395">
    <property type="entry name" value="MCP_dom_sf"/>
</dbReference>
<dbReference type="GO" id="GO:0005743">
    <property type="term" value="C:mitochondrial inner membrane"/>
    <property type="evidence" value="ECO:0007669"/>
    <property type="project" value="UniProtKB-SubCell"/>
</dbReference>
<keyword evidence="5" id="KW-0677">Repeat</keyword>
<dbReference type="InterPro" id="IPR018108">
    <property type="entry name" value="MCP_transmembrane"/>
</dbReference>
<keyword evidence="7 12" id="KW-1133">Transmembrane helix</keyword>
<dbReference type="KEGG" id="tut:107368809"/>
<protein>
    <submittedName>
        <fullName evidence="13">Uncharacterized protein</fullName>
    </submittedName>
</protein>
<dbReference type="PRINTS" id="PR00926">
    <property type="entry name" value="MITOCARRIER"/>
</dbReference>
<keyword evidence="14" id="KW-1185">Reference proteome</keyword>
<dbReference type="PROSITE" id="PS50920">
    <property type="entry name" value="SOLCAR"/>
    <property type="match status" value="3"/>
</dbReference>
<feature type="transmembrane region" description="Helical" evidence="12">
    <location>
        <begin position="240"/>
        <end position="261"/>
    </location>
</feature>
<comment type="similarity">
    <text evidence="2 11">Belongs to the mitochondrial carrier (TC 2.A.29) family.</text>
</comment>
<dbReference type="EnsemblMetazoa" id="tetur28g02390.1">
    <property type="protein sequence ID" value="tetur28g02390.1"/>
    <property type="gene ID" value="tetur28g02390"/>
</dbReference>
<dbReference type="OrthoDB" id="270584at2759"/>
<evidence type="ECO:0000256" key="10">
    <source>
        <dbReference type="PROSITE-ProRule" id="PRU00282"/>
    </source>
</evidence>
<gene>
    <name evidence="13" type="primary">107368809</name>
</gene>
<reference evidence="14" key="1">
    <citation type="submission" date="2011-08" db="EMBL/GenBank/DDBJ databases">
        <authorList>
            <person name="Rombauts S."/>
        </authorList>
    </citation>
    <scope>NUCLEOTIDE SEQUENCE</scope>
    <source>
        <strain evidence="14">London</strain>
    </source>
</reference>
<dbReference type="FunFam" id="1.50.40.10:FF:000003">
    <property type="entry name" value="Putative calcium-binding mitochondrial carrier protein scamc-2"/>
    <property type="match status" value="1"/>
</dbReference>
<dbReference type="Gene3D" id="1.50.40.10">
    <property type="entry name" value="Mitochondrial carrier domain"/>
    <property type="match status" value="1"/>
</dbReference>
<feature type="transmembrane region" description="Helical" evidence="12">
    <location>
        <begin position="200"/>
        <end position="220"/>
    </location>
</feature>
<dbReference type="EMBL" id="CAEY01000744">
    <property type="status" value="NOT_ANNOTATED_CDS"/>
    <property type="molecule type" value="Genomic_DNA"/>
</dbReference>
<sequence>MATSSIPKGKDSCLSTTSSVNVTETPIVVASSSVNNGKNNIVRPRSLMDNSNWWKHVIAGAFAGGVSRTVTAPLDRVKVLLQVQGAQLVSIRGCYYYMIKEGGVRSFWMGNGINVMKVAPENALKFTFHDQIKLIMHDQMKSELGFVERFISGSIAGSLSQTVIYPMEVLKTRFCLRKTGQYKGLLDAIMKIYHAEGVRAFYKGYIANLLGIIPYAGIDLATYETLKKMYIQRHPGNPPLGLYLVCGTVSNITGVCIVYPLTLIRTRLQAQTTNPMMPIYKVFKKIIAEEGYCGLYRGILPNFLKCTPAVSINYFVYEFTRILLGAEMS</sequence>
<evidence type="ECO:0000256" key="4">
    <source>
        <dbReference type="ARBA" id="ARBA00022692"/>
    </source>
</evidence>
<reference evidence="13" key="2">
    <citation type="submission" date="2015-06" db="UniProtKB">
        <authorList>
            <consortium name="EnsemblMetazoa"/>
        </authorList>
    </citation>
    <scope>IDENTIFICATION</scope>
</reference>
<feature type="repeat" description="Solcar" evidence="10">
    <location>
        <begin position="51"/>
        <end position="135"/>
    </location>
</feature>
<evidence type="ECO:0000256" key="3">
    <source>
        <dbReference type="ARBA" id="ARBA00022448"/>
    </source>
</evidence>
<comment type="subcellular location">
    <subcellularLocation>
        <location evidence="1">Mitochondrion inner membrane</location>
        <topology evidence="1">Multi-pass membrane protein</topology>
    </subcellularLocation>
</comment>
<keyword evidence="9 10" id="KW-0472">Membrane</keyword>
<dbReference type="SUPFAM" id="SSF103506">
    <property type="entry name" value="Mitochondrial carrier"/>
    <property type="match status" value="1"/>
</dbReference>
<evidence type="ECO:0000256" key="11">
    <source>
        <dbReference type="RuleBase" id="RU000488"/>
    </source>
</evidence>
<name>T1KZP9_TETUR</name>
<evidence type="ECO:0000256" key="6">
    <source>
        <dbReference type="ARBA" id="ARBA00022792"/>
    </source>
</evidence>
<dbReference type="Pfam" id="PF00153">
    <property type="entry name" value="Mito_carr"/>
    <property type="match status" value="3"/>
</dbReference>
<dbReference type="eggNOG" id="KOG0036">
    <property type="taxonomic scope" value="Eukaryota"/>
</dbReference>
<organism evidence="13 14">
    <name type="scientific">Tetranychus urticae</name>
    <name type="common">Two-spotted spider mite</name>
    <dbReference type="NCBI Taxonomy" id="32264"/>
    <lineage>
        <taxon>Eukaryota</taxon>
        <taxon>Metazoa</taxon>
        <taxon>Ecdysozoa</taxon>
        <taxon>Arthropoda</taxon>
        <taxon>Chelicerata</taxon>
        <taxon>Arachnida</taxon>
        <taxon>Acari</taxon>
        <taxon>Acariformes</taxon>
        <taxon>Trombidiformes</taxon>
        <taxon>Prostigmata</taxon>
        <taxon>Eleutherengona</taxon>
        <taxon>Raphignathae</taxon>
        <taxon>Tetranychoidea</taxon>
        <taxon>Tetranychidae</taxon>
        <taxon>Tetranychus</taxon>
    </lineage>
</organism>
<keyword evidence="6" id="KW-0999">Mitochondrion inner membrane</keyword>
<keyword evidence="3 11" id="KW-0813">Transport</keyword>